<dbReference type="Proteomes" id="UP001500620">
    <property type="component" value="Unassembled WGS sequence"/>
</dbReference>
<evidence type="ECO:0000313" key="2">
    <source>
        <dbReference type="Proteomes" id="UP001500620"/>
    </source>
</evidence>
<dbReference type="RefSeq" id="WP_345123773.1">
    <property type="nucleotide sequence ID" value="NZ_BAABAT010000004.1"/>
</dbReference>
<accession>A0ABP8D3V1</accession>
<dbReference type="EMBL" id="BAABAT010000004">
    <property type="protein sequence ID" value="GAA4246894.1"/>
    <property type="molecule type" value="Genomic_DNA"/>
</dbReference>
<dbReference type="InterPro" id="IPR036689">
    <property type="entry name" value="ESAT-6-like_sf"/>
</dbReference>
<reference evidence="2" key="1">
    <citation type="journal article" date="2019" name="Int. J. Syst. Evol. Microbiol.">
        <title>The Global Catalogue of Microorganisms (GCM) 10K type strain sequencing project: providing services to taxonomists for standard genome sequencing and annotation.</title>
        <authorList>
            <consortium name="The Broad Institute Genomics Platform"/>
            <consortium name="The Broad Institute Genome Sequencing Center for Infectious Disease"/>
            <person name="Wu L."/>
            <person name="Ma J."/>
        </authorList>
    </citation>
    <scope>NUCLEOTIDE SEQUENCE [LARGE SCALE GENOMIC DNA]</scope>
    <source>
        <strain evidence="2">JCM 17441</strain>
    </source>
</reference>
<name>A0ABP8D3V1_9ACTN</name>
<proteinExistence type="predicted"/>
<dbReference type="SUPFAM" id="SSF140453">
    <property type="entry name" value="EsxAB dimer-like"/>
    <property type="match status" value="1"/>
</dbReference>
<sequence>MTDALDRLAAVGEDLLGRVGGVLVRGGVPEDGPVWELLRRVGALPGDVLDHALSLDVDGLRSAASELHGVAERFGALPERLEADVGRSAWEGSGAEAFGVVWNALAEHIGDGGDPGTIAGRLAVTASYLDALAGWAAGFRYDLAEVIARVATSAEAVTVRTAPTGLSAAGGVTGLSATVGPAAVTAAVGSAGLSAVVGPAAVAAAADREVGAAANRIAVLVLRSAVAAIEAAGELRGRWAGRLAELEYHPPLVPQGPALISGVTRVNL</sequence>
<protein>
    <submittedName>
        <fullName evidence="1">Uncharacterized protein</fullName>
    </submittedName>
</protein>
<keyword evidence="2" id="KW-1185">Reference proteome</keyword>
<comment type="caution">
    <text evidence="1">The sequence shown here is derived from an EMBL/GenBank/DDBJ whole genome shotgun (WGS) entry which is preliminary data.</text>
</comment>
<evidence type="ECO:0000313" key="1">
    <source>
        <dbReference type="EMBL" id="GAA4246894.1"/>
    </source>
</evidence>
<organism evidence="1 2">
    <name type="scientific">Dactylosporangium darangshiense</name>
    <dbReference type="NCBI Taxonomy" id="579108"/>
    <lineage>
        <taxon>Bacteria</taxon>
        <taxon>Bacillati</taxon>
        <taxon>Actinomycetota</taxon>
        <taxon>Actinomycetes</taxon>
        <taxon>Micromonosporales</taxon>
        <taxon>Micromonosporaceae</taxon>
        <taxon>Dactylosporangium</taxon>
    </lineage>
</organism>
<gene>
    <name evidence="1" type="ORF">GCM10022255_020540</name>
</gene>